<dbReference type="Gene3D" id="3.40.50.300">
    <property type="entry name" value="P-loop containing nucleotide triphosphate hydrolases"/>
    <property type="match status" value="1"/>
</dbReference>
<gene>
    <name evidence="5" type="ORF">FFLO_01931</name>
</gene>
<evidence type="ECO:0000313" key="6">
    <source>
        <dbReference type="Proteomes" id="UP000812966"/>
    </source>
</evidence>
<dbReference type="CDD" id="cd03228">
    <property type="entry name" value="ABCC_MRP_Like"/>
    <property type="match status" value="1"/>
</dbReference>
<dbReference type="OrthoDB" id="6500128at2759"/>
<dbReference type="PROSITE" id="PS00211">
    <property type="entry name" value="ABC_TRANSPORTER_1"/>
    <property type="match status" value="1"/>
</dbReference>
<dbReference type="InterPro" id="IPR017871">
    <property type="entry name" value="ABC_transporter-like_CS"/>
</dbReference>
<sequence>MSYAIETPTSQLWLSSRRDPSDAARYTAPGEDRILSYTNLKLALSLVPLLWSRFALLFWQGGHRTRLLAFALSKILKGFLPAAKIWASSALLDEVQASFGASKDEDVDQGKIIRLAISSLVISAGNSILDFLSTNNNVIVKHHVDHQVERLYMSSQLSLDIPTLSDPTVSALIYEAGCFAGFESRTSRPGMGSSMTGRMRSRPGAFLTLSQLLNSVTLSVEVVTASALLFRTLSTALEQMQTQTHEKDRDAVSLLFGISTKSVILLVLCFLPSVLSLSGTLFSLSVPLKPKGKLAAPGKLKNNPGISESESHARRETGYEVQHMKVLGKNGKYKQEVVLFGLKEWILTKWEGLVNLQMETEMAHRGRLGWMLVSFRVSEEAVQTAFLALLALRSFGTSISLGSIRLYQSTASSLLGSLRSLTRSLQQSVQSLFYMAAFFEAIDMTAILEEKGRRALKVSSGNVVDYETTRLPGGMRIEARNLGFTYPGQQEPVLRDINLVVEPGSTVAIVGLNGGGKTTLVKVLMGLYDHTGDLLINGHPAEAFPSKQLHARTTCCFQDHGKYQLTLQENIGIGNVDMIDSRVDIDRAIVKGGAESVRDRVGLGGKLDDVGVPKVLNETVTKDVRKAHDADTRPSDDKPGSSAGLRFRGRGKGSTASSDVGKDTPPSSASQRTSLSGGQWQRVALARAFLRADDADLVVFDEPSASLDPQAEQALFKRVHALSSGEDGKRTTTIFISHRIQTVRRADKIVVVENGTIIESGPHDALMAMKGRYAEFFNLQREGFD</sequence>
<dbReference type="PANTHER" id="PTHR24221">
    <property type="entry name" value="ATP-BINDING CASSETTE SUB-FAMILY B"/>
    <property type="match status" value="1"/>
</dbReference>
<evidence type="ECO:0000256" key="3">
    <source>
        <dbReference type="SAM" id="MobiDB-lite"/>
    </source>
</evidence>
<comment type="caution">
    <text evidence="5">The sequence shown here is derived from an EMBL/GenBank/DDBJ whole genome shotgun (WGS) entry which is preliminary data.</text>
</comment>
<dbReference type="PANTHER" id="PTHR24221:SF646">
    <property type="entry name" value="HAEMOLYSIN SECRETION ATP-BINDING PROTEIN"/>
    <property type="match status" value="1"/>
</dbReference>
<evidence type="ECO:0000313" key="5">
    <source>
        <dbReference type="EMBL" id="KAG7562664.1"/>
    </source>
</evidence>
<name>A0A8K0JNN3_9TREE</name>
<reference evidence="5" key="1">
    <citation type="submission" date="2020-04" db="EMBL/GenBank/DDBJ databases">
        <title>Analysis of mating type loci in Filobasidium floriforme.</title>
        <authorList>
            <person name="Nowrousian M."/>
        </authorList>
    </citation>
    <scope>NUCLEOTIDE SEQUENCE</scope>
    <source>
        <strain evidence="5">CBS 6242</strain>
    </source>
</reference>
<feature type="domain" description="ABC transporter" evidence="4">
    <location>
        <begin position="477"/>
        <end position="779"/>
    </location>
</feature>
<feature type="region of interest" description="Disordered" evidence="3">
    <location>
        <begin position="621"/>
        <end position="677"/>
    </location>
</feature>
<feature type="compositionally biased region" description="Polar residues" evidence="3">
    <location>
        <begin position="665"/>
        <end position="677"/>
    </location>
</feature>
<dbReference type="AlphaFoldDB" id="A0A8K0JNN3"/>
<feature type="compositionally biased region" description="Basic and acidic residues" evidence="3">
    <location>
        <begin position="621"/>
        <end position="639"/>
    </location>
</feature>
<dbReference type="SUPFAM" id="SSF52540">
    <property type="entry name" value="P-loop containing nucleoside triphosphate hydrolases"/>
    <property type="match status" value="1"/>
</dbReference>
<dbReference type="Pfam" id="PF00005">
    <property type="entry name" value="ABC_tran"/>
    <property type="match status" value="1"/>
</dbReference>
<keyword evidence="2" id="KW-0067">ATP-binding</keyword>
<dbReference type="Proteomes" id="UP000812966">
    <property type="component" value="Unassembled WGS sequence"/>
</dbReference>
<dbReference type="InterPro" id="IPR003593">
    <property type="entry name" value="AAA+_ATPase"/>
</dbReference>
<dbReference type="GO" id="GO:0034040">
    <property type="term" value="F:ATPase-coupled lipid transmembrane transporter activity"/>
    <property type="evidence" value="ECO:0007669"/>
    <property type="project" value="TreeGrafter"/>
</dbReference>
<dbReference type="InterPro" id="IPR027417">
    <property type="entry name" value="P-loop_NTPase"/>
</dbReference>
<dbReference type="InterPro" id="IPR003439">
    <property type="entry name" value="ABC_transporter-like_ATP-bd"/>
</dbReference>
<dbReference type="PROSITE" id="PS50893">
    <property type="entry name" value="ABC_TRANSPORTER_2"/>
    <property type="match status" value="1"/>
</dbReference>
<keyword evidence="6" id="KW-1185">Reference proteome</keyword>
<evidence type="ECO:0000259" key="4">
    <source>
        <dbReference type="PROSITE" id="PS50893"/>
    </source>
</evidence>
<proteinExistence type="predicted"/>
<dbReference type="InterPro" id="IPR039421">
    <property type="entry name" value="Type_1_exporter"/>
</dbReference>
<dbReference type="EMBL" id="JABELV010000028">
    <property type="protein sequence ID" value="KAG7562664.1"/>
    <property type="molecule type" value="Genomic_DNA"/>
</dbReference>
<keyword evidence="1" id="KW-0547">Nucleotide-binding</keyword>
<feature type="region of interest" description="Disordered" evidence="3">
    <location>
        <begin position="297"/>
        <end position="316"/>
    </location>
</feature>
<evidence type="ECO:0000256" key="2">
    <source>
        <dbReference type="ARBA" id="ARBA00022840"/>
    </source>
</evidence>
<protein>
    <recommendedName>
        <fullName evidence="4">ABC transporter domain-containing protein</fullName>
    </recommendedName>
</protein>
<dbReference type="SMART" id="SM00382">
    <property type="entry name" value="AAA"/>
    <property type="match status" value="1"/>
</dbReference>
<dbReference type="GO" id="GO:0016887">
    <property type="term" value="F:ATP hydrolysis activity"/>
    <property type="evidence" value="ECO:0007669"/>
    <property type="project" value="InterPro"/>
</dbReference>
<accession>A0A8K0JNN3</accession>
<dbReference type="GO" id="GO:0005524">
    <property type="term" value="F:ATP binding"/>
    <property type="evidence" value="ECO:0007669"/>
    <property type="project" value="UniProtKB-KW"/>
</dbReference>
<organism evidence="5 6">
    <name type="scientific">Filobasidium floriforme</name>
    <dbReference type="NCBI Taxonomy" id="5210"/>
    <lineage>
        <taxon>Eukaryota</taxon>
        <taxon>Fungi</taxon>
        <taxon>Dikarya</taxon>
        <taxon>Basidiomycota</taxon>
        <taxon>Agaricomycotina</taxon>
        <taxon>Tremellomycetes</taxon>
        <taxon>Filobasidiales</taxon>
        <taxon>Filobasidiaceae</taxon>
        <taxon>Filobasidium</taxon>
    </lineage>
</organism>
<evidence type="ECO:0000256" key="1">
    <source>
        <dbReference type="ARBA" id="ARBA00022741"/>
    </source>
</evidence>